<evidence type="ECO:0000313" key="10">
    <source>
        <dbReference type="Proteomes" id="UP000694523"/>
    </source>
</evidence>
<dbReference type="Pfam" id="PF00096">
    <property type="entry name" value="zf-C2H2"/>
    <property type="match status" value="3"/>
</dbReference>
<dbReference type="FunFam" id="3.30.160.60:FF:000176">
    <property type="entry name" value="zinc finger protein 70"/>
    <property type="match status" value="1"/>
</dbReference>
<dbReference type="GO" id="GO:0000978">
    <property type="term" value="F:RNA polymerase II cis-regulatory region sequence-specific DNA binding"/>
    <property type="evidence" value="ECO:0007669"/>
    <property type="project" value="TreeGrafter"/>
</dbReference>
<dbReference type="AlphaFoldDB" id="A0A8C6WLI4"/>
<dbReference type="Gene3D" id="3.30.160.60">
    <property type="entry name" value="Classic Zinc Finger"/>
    <property type="match status" value="3"/>
</dbReference>
<evidence type="ECO:0000256" key="3">
    <source>
        <dbReference type="ARBA" id="ARBA00022771"/>
    </source>
</evidence>
<feature type="domain" description="C2H2-type" evidence="8">
    <location>
        <begin position="242"/>
        <end position="269"/>
    </location>
</feature>
<evidence type="ECO:0000256" key="5">
    <source>
        <dbReference type="ARBA" id="ARBA00023242"/>
    </source>
</evidence>
<dbReference type="PANTHER" id="PTHR23235:SF142">
    <property type="entry name" value="ZINC FINGER PROTEIN 384"/>
    <property type="match status" value="1"/>
</dbReference>
<dbReference type="GO" id="GO:0000981">
    <property type="term" value="F:DNA-binding transcription factor activity, RNA polymerase II-specific"/>
    <property type="evidence" value="ECO:0007669"/>
    <property type="project" value="TreeGrafter"/>
</dbReference>
<dbReference type="GO" id="GO:0008270">
    <property type="term" value="F:zinc ion binding"/>
    <property type="evidence" value="ECO:0007669"/>
    <property type="project" value="UniProtKB-KW"/>
</dbReference>
<organism evidence="9 10">
    <name type="scientific">Neogobius melanostomus</name>
    <name type="common">round goby</name>
    <dbReference type="NCBI Taxonomy" id="47308"/>
    <lineage>
        <taxon>Eukaryota</taxon>
        <taxon>Metazoa</taxon>
        <taxon>Chordata</taxon>
        <taxon>Craniata</taxon>
        <taxon>Vertebrata</taxon>
        <taxon>Euteleostomi</taxon>
        <taxon>Actinopterygii</taxon>
        <taxon>Neopterygii</taxon>
        <taxon>Teleostei</taxon>
        <taxon>Neoteleostei</taxon>
        <taxon>Acanthomorphata</taxon>
        <taxon>Gobiaria</taxon>
        <taxon>Gobiiformes</taxon>
        <taxon>Gobioidei</taxon>
        <taxon>Gobiidae</taxon>
        <taxon>Benthophilinae</taxon>
        <taxon>Neogobiini</taxon>
        <taxon>Neogobius</taxon>
    </lineage>
</organism>
<keyword evidence="3 6" id="KW-0863">Zinc-finger</keyword>
<keyword evidence="4" id="KW-0862">Zinc</keyword>
<evidence type="ECO:0000256" key="1">
    <source>
        <dbReference type="ARBA" id="ARBA00022723"/>
    </source>
</evidence>
<dbReference type="SUPFAM" id="SSF57667">
    <property type="entry name" value="beta-beta-alpha zinc fingers"/>
    <property type="match status" value="2"/>
</dbReference>
<dbReference type="FunFam" id="3.30.160.60:FF:000630">
    <property type="entry name" value="Zinc finger protein 180"/>
    <property type="match status" value="1"/>
</dbReference>
<evidence type="ECO:0000256" key="6">
    <source>
        <dbReference type="PROSITE-ProRule" id="PRU00042"/>
    </source>
</evidence>
<name>A0A8C6WLI4_9GOBI</name>
<evidence type="ECO:0000313" key="9">
    <source>
        <dbReference type="Ensembl" id="ENSNMLP00000016118.1"/>
    </source>
</evidence>
<dbReference type="PANTHER" id="PTHR23235">
    <property type="entry name" value="KRUEPPEL-LIKE TRANSCRIPTION FACTOR"/>
    <property type="match status" value="1"/>
</dbReference>
<dbReference type="FunFam" id="3.30.160.60:FF:000295">
    <property type="entry name" value="zinc finger protein 19"/>
    <property type="match status" value="1"/>
</dbReference>
<reference evidence="9" key="1">
    <citation type="submission" date="2025-08" db="UniProtKB">
        <authorList>
            <consortium name="Ensembl"/>
        </authorList>
    </citation>
    <scope>IDENTIFICATION</scope>
</reference>
<feature type="compositionally biased region" description="Polar residues" evidence="7">
    <location>
        <begin position="78"/>
        <end position="103"/>
    </location>
</feature>
<evidence type="ECO:0000256" key="7">
    <source>
        <dbReference type="SAM" id="MobiDB-lite"/>
    </source>
</evidence>
<dbReference type="PROSITE" id="PS00028">
    <property type="entry name" value="ZINC_FINGER_C2H2_1"/>
    <property type="match status" value="2"/>
</dbReference>
<keyword evidence="10" id="KW-1185">Reference proteome</keyword>
<dbReference type="InterPro" id="IPR036236">
    <property type="entry name" value="Znf_C2H2_sf"/>
</dbReference>
<dbReference type="Proteomes" id="UP000694523">
    <property type="component" value="Unplaced"/>
</dbReference>
<evidence type="ECO:0000256" key="4">
    <source>
        <dbReference type="ARBA" id="ARBA00022833"/>
    </source>
</evidence>
<feature type="domain" description="C2H2-type" evidence="8">
    <location>
        <begin position="216"/>
        <end position="243"/>
    </location>
</feature>
<protein>
    <recommendedName>
        <fullName evidence="8">C2H2-type domain-containing protein</fullName>
    </recommendedName>
</protein>
<accession>A0A8C6WLI4</accession>
<reference evidence="9" key="2">
    <citation type="submission" date="2025-09" db="UniProtKB">
        <authorList>
            <consortium name="Ensembl"/>
        </authorList>
    </citation>
    <scope>IDENTIFICATION</scope>
</reference>
<sequence length="343" mass="39230">MSPGQLLRSLVTARLTAAAEEICELFDKTIAEYMEELGRSKEENQRKQRLLDSFLNPRLELVRVSAHIPSTCRPGPDLTQNTTLTEQSTRQEEQLPSNESTGNCAKREESPPPHQRQAEHREETQKEDIGSECKTQTLNSSDMDEDANWVRPLSSAECSETEADGDEEETSLLQRRAPWEDNGVMLDADGGAECQTCKTQRDLRVHSRVRTGGRPFSCSVCVKTFDRRSHLLIHQRIHKKPYRCSLCNKRFSQKGNRDQHKRTHTGEKPFSCRVCDKAFNRRSNLNAHERLSRRRLLPLKAIKHKACTFIVIGLQELVIIIFVRLPTHTWKTNLAAVYSAVKQ</sequence>
<evidence type="ECO:0000256" key="2">
    <source>
        <dbReference type="ARBA" id="ARBA00022737"/>
    </source>
</evidence>
<feature type="compositionally biased region" description="Basic and acidic residues" evidence="7">
    <location>
        <begin position="105"/>
        <end position="131"/>
    </location>
</feature>
<keyword evidence="1" id="KW-0479">Metal-binding</keyword>
<dbReference type="SMART" id="SM00355">
    <property type="entry name" value="ZnF_C2H2"/>
    <property type="match status" value="3"/>
</dbReference>
<keyword evidence="2" id="KW-0677">Repeat</keyword>
<dbReference type="InterPro" id="IPR013087">
    <property type="entry name" value="Znf_C2H2_type"/>
</dbReference>
<feature type="region of interest" description="Disordered" evidence="7">
    <location>
        <begin position="69"/>
        <end position="148"/>
    </location>
</feature>
<dbReference type="PROSITE" id="PS50157">
    <property type="entry name" value="ZINC_FINGER_C2H2_2"/>
    <property type="match status" value="3"/>
</dbReference>
<proteinExistence type="predicted"/>
<feature type="domain" description="C2H2-type" evidence="8">
    <location>
        <begin position="270"/>
        <end position="298"/>
    </location>
</feature>
<dbReference type="Ensembl" id="ENSNMLT00000018107.1">
    <property type="protein sequence ID" value="ENSNMLP00000016118.1"/>
    <property type="gene ID" value="ENSNMLG00000010672.1"/>
</dbReference>
<keyword evidence="5" id="KW-0539">Nucleus</keyword>
<evidence type="ECO:0000259" key="8">
    <source>
        <dbReference type="PROSITE" id="PS50157"/>
    </source>
</evidence>